<reference evidence="2 4" key="1">
    <citation type="journal article" date="2011" name="Nature">
        <title>The Medicago genome provides insight into the evolution of rhizobial symbioses.</title>
        <authorList>
            <person name="Young N.D."/>
            <person name="Debelle F."/>
            <person name="Oldroyd G.E."/>
            <person name="Geurts R."/>
            <person name="Cannon S.B."/>
            <person name="Udvardi M.K."/>
            <person name="Benedito V.A."/>
            <person name="Mayer K.F."/>
            <person name="Gouzy J."/>
            <person name="Schoof H."/>
            <person name="Van de Peer Y."/>
            <person name="Proost S."/>
            <person name="Cook D.R."/>
            <person name="Meyers B.C."/>
            <person name="Spannagl M."/>
            <person name="Cheung F."/>
            <person name="De Mita S."/>
            <person name="Krishnakumar V."/>
            <person name="Gundlach H."/>
            <person name="Zhou S."/>
            <person name="Mudge J."/>
            <person name="Bharti A.K."/>
            <person name="Murray J.D."/>
            <person name="Naoumkina M.A."/>
            <person name="Rosen B."/>
            <person name="Silverstein K.A."/>
            <person name="Tang H."/>
            <person name="Rombauts S."/>
            <person name="Zhao P.X."/>
            <person name="Zhou P."/>
            <person name="Barbe V."/>
            <person name="Bardou P."/>
            <person name="Bechner M."/>
            <person name="Bellec A."/>
            <person name="Berger A."/>
            <person name="Berges H."/>
            <person name="Bidwell S."/>
            <person name="Bisseling T."/>
            <person name="Choisne N."/>
            <person name="Couloux A."/>
            <person name="Denny R."/>
            <person name="Deshpande S."/>
            <person name="Dai X."/>
            <person name="Doyle J.J."/>
            <person name="Dudez A.M."/>
            <person name="Farmer A.D."/>
            <person name="Fouteau S."/>
            <person name="Franken C."/>
            <person name="Gibelin C."/>
            <person name="Gish J."/>
            <person name="Goldstein S."/>
            <person name="Gonzalez A.J."/>
            <person name="Green P.J."/>
            <person name="Hallab A."/>
            <person name="Hartog M."/>
            <person name="Hua A."/>
            <person name="Humphray S.J."/>
            <person name="Jeong D.H."/>
            <person name="Jing Y."/>
            <person name="Jocker A."/>
            <person name="Kenton S.M."/>
            <person name="Kim D.J."/>
            <person name="Klee K."/>
            <person name="Lai H."/>
            <person name="Lang C."/>
            <person name="Lin S."/>
            <person name="Macmil S.L."/>
            <person name="Magdelenat G."/>
            <person name="Matthews L."/>
            <person name="McCorrison J."/>
            <person name="Monaghan E.L."/>
            <person name="Mun J.H."/>
            <person name="Najar F.Z."/>
            <person name="Nicholson C."/>
            <person name="Noirot C."/>
            <person name="O'Bleness M."/>
            <person name="Paule C.R."/>
            <person name="Poulain J."/>
            <person name="Prion F."/>
            <person name="Qin B."/>
            <person name="Qu C."/>
            <person name="Retzel E.F."/>
            <person name="Riddle C."/>
            <person name="Sallet E."/>
            <person name="Samain S."/>
            <person name="Samson N."/>
            <person name="Sanders I."/>
            <person name="Saurat O."/>
            <person name="Scarpelli C."/>
            <person name="Schiex T."/>
            <person name="Segurens B."/>
            <person name="Severin A.J."/>
            <person name="Sherrier D.J."/>
            <person name="Shi R."/>
            <person name="Sims S."/>
            <person name="Singer S.R."/>
            <person name="Sinharoy S."/>
            <person name="Sterck L."/>
            <person name="Viollet A."/>
            <person name="Wang B.B."/>
            <person name="Wang K."/>
            <person name="Wang M."/>
            <person name="Wang X."/>
            <person name="Warfsmann J."/>
            <person name="Weissenbach J."/>
            <person name="White D.D."/>
            <person name="White J.D."/>
            <person name="Wiley G.B."/>
            <person name="Wincker P."/>
            <person name="Xing Y."/>
            <person name="Yang L."/>
            <person name="Yao Z."/>
            <person name="Ying F."/>
            <person name="Zhai J."/>
            <person name="Zhou L."/>
            <person name="Zuber A."/>
            <person name="Denarie J."/>
            <person name="Dixon R.A."/>
            <person name="May G.D."/>
            <person name="Schwartz D.C."/>
            <person name="Rogers J."/>
            <person name="Quetier F."/>
            <person name="Town C.D."/>
            <person name="Roe B.A."/>
        </authorList>
    </citation>
    <scope>NUCLEOTIDE SEQUENCE [LARGE SCALE GENOMIC DNA]</scope>
    <source>
        <strain evidence="2">A17</strain>
        <strain evidence="3 4">cv. Jemalong A17</strain>
    </source>
</reference>
<name>A0A072UA58_MEDTR</name>
<dbReference type="Proteomes" id="UP000002051">
    <property type="component" value="Chromosome 6"/>
</dbReference>
<evidence type="ECO:0000313" key="3">
    <source>
        <dbReference type="EnsemblPlants" id="KEH26296"/>
    </source>
</evidence>
<dbReference type="EnsemblPlants" id="KEH26296">
    <property type="protein sequence ID" value="KEH26296"/>
    <property type="gene ID" value="MTR_6g051915"/>
</dbReference>
<evidence type="ECO:0000313" key="4">
    <source>
        <dbReference type="Proteomes" id="UP000002051"/>
    </source>
</evidence>
<evidence type="ECO:0000313" key="2">
    <source>
        <dbReference type="EMBL" id="KEH26296.1"/>
    </source>
</evidence>
<keyword evidence="4" id="KW-1185">Reference proteome</keyword>
<reference evidence="2 4" key="2">
    <citation type="journal article" date="2014" name="BMC Genomics">
        <title>An improved genome release (version Mt4.0) for the model legume Medicago truncatula.</title>
        <authorList>
            <person name="Tang H."/>
            <person name="Krishnakumar V."/>
            <person name="Bidwell S."/>
            <person name="Rosen B."/>
            <person name="Chan A."/>
            <person name="Zhou S."/>
            <person name="Gentzbittel L."/>
            <person name="Childs K.L."/>
            <person name="Yandell M."/>
            <person name="Gundlach H."/>
            <person name="Mayer K.F."/>
            <person name="Schwartz D.C."/>
            <person name="Town C.D."/>
        </authorList>
    </citation>
    <scope>GENOME REANNOTATION</scope>
    <source>
        <strain evidence="2">A17</strain>
        <strain evidence="3 4">cv. Jemalong A17</strain>
    </source>
</reference>
<protein>
    <submittedName>
        <fullName evidence="2 3">Uncharacterized protein</fullName>
    </submittedName>
</protein>
<dbReference type="HOGENOM" id="CLU_2444218_0_0_1"/>
<dbReference type="EMBL" id="CM001222">
    <property type="protein sequence ID" value="KEH26296.1"/>
    <property type="molecule type" value="Genomic_DNA"/>
</dbReference>
<evidence type="ECO:0000256" key="1">
    <source>
        <dbReference type="SAM" id="MobiDB-lite"/>
    </source>
</evidence>
<reference evidence="3" key="3">
    <citation type="submission" date="2015-04" db="UniProtKB">
        <authorList>
            <consortium name="EnsemblPlants"/>
        </authorList>
    </citation>
    <scope>IDENTIFICATION</scope>
    <source>
        <strain evidence="3">cv. Jemalong A17</strain>
    </source>
</reference>
<accession>A0A072UA58</accession>
<organism evidence="2 4">
    <name type="scientific">Medicago truncatula</name>
    <name type="common">Barrel medic</name>
    <name type="synonym">Medicago tribuloides</name>
    <dbReference type="NCBI Taxonomy" id="3880"/>
    <lineage>
        <taxon>Eukaryota</taxon>
        <taxon>Viridiplantae</taxon>
        <taxon>Streptophyta</taxon>
        <taxon>Embryophyta</taxon>
        <taxon>Tracheophyta</taxon>
        <taxon>Spermatophyta</taxon>
        <taxon>Magnoliopsida</taxon>
        <taxon>eudicotyledons</taxon>
        <taxon>Gunneridae</taxon>
        <taxon>Pentapetalae</taxon>
        <taxon>rosids</taxon>
        <taxon>fabids</taxon>
        <taxon>Fabales</taxon>
        <taxon>Fabaceae</taxon>
        <taxon>Papilionoideae</taxon>
        <taxon>50 kb inversion clade</taxon>
        <taxon>NPAAA clade</taxon>
        <taxon>Hologalegina</taxon>
        <taxon>IRL clade</taxon>
        <taxon>Trifolieae</taxon>
        <taxon>Medicago</taxon>
    </lineage>
</organism>
<feature type="region of interest" description="Disordered" evidence="1">
    <location>
        <begin position="21"/>
        <end position="46"/>
    </location>
</feature>
<sequence length="90" mass="10480">MMKEMEIYLYQFASVNGEKSEENLPIGGDVREERREKKARRNGQQEVRHLDEKVHCLFAAISFSTICSSSNRLKYGRSLSAYTWRARPHG</sequence>
<dbReference type="AlphaFoldDB" id="A0A072UA58"/>
<proteinExistence type="predicted"/>
<gene>
    <name evidence="2" type="ordered locus">MTR_6g051915</name>
</gene>